<evidence type="ECO:0000313" key="2">
    <source>
        <dbReference type="Proteomes" id="UP001162501"/>
    </source>
</evidence>
<organism evidence="1 2">
    <name type="scientific">Rangifer tarandus platyrhynchus</name>
    <name type="common">Svalbard reindeer</name>
    <dbReference type="NCBI Taxonomy" id="3082113"/>
    <lineage>
        <taxon>Eukaryota</taxon>
        <taxon>Metazoa</taxon>
        <taxon>Chordata</taxon>
        <taxon>Craniata</taxon>
        <taxon>Vertebrata</taxon>
        <taxon>Euteleostomi</taxon>
        <taxon>Mammalia</taxon>
        <taxon>Eutheria</taxon>
        <taxon>Laurasiatheria</taxon>
        <taxon>Artiodactyla</taxon>
        <taxon>Ruminantia</taxon>
        <taxon>Pecora</taxon>
        <taxon>Cervidae</taxon>
        <taxon>Odocoileinae</taxon>
        <taxon>Rangifer</taxon>
    </lineage>
</organism>
<evidence type="ECO:0000313" key="1">
    <source>
        <dbReference type="EMBL" id="CAI9698251.1"/>
    </source>
</evidence>
<protein>
    <submittedName>
        <fullName evidence="1">Uncharacterized protein</fullName>
    </submittedName>
</protein>
<dbReference type="Proteomes" id="UP001162501">
    <property type="component" value="Chromosome 18"/>
</dbReference>
<name>A0ACB0ED71_RANTA</name>
<gene>
    <name evidence="1" type="ORF">MRATA1EN3_LOCUS9464</name>
</gene>
<sequence>MRKRGSRGSLARGIVRALSLHATPAEPACPSAGAAQQEKPQEKPGHRSRRAAGLLKPEAACAQQRRPAQPKLNKRADKLLLLSPDNVICKNLYF</sequence>
<dbReference type="EMBL" id="OX596102">
    <property type="protein sequence ID" value="CAI9698251.1"/>
    <property type="molecule type" value="Genomic_DNA"/>
</dbReference>
<reference evidence="1" key="1">
    <citation type="submission" date="2023-05" db="EMBL/GenBank/DDBJ databases">
        <authorList>
            <consortium name="ELIXIR-Norway"/>
        </authorList>
    </citation>
    <scope>NUCLEOTIDE SEQUENCE</scope>
</reference>
<proteinExistence type="predicted"/>
<accession>A0ACB0ED71</accession>